<evidence type="ECO:0000256" key="8">
    <source>
        <dbReference type="ARBA" id="ARBA00023268"/>
    </source>
</evidence>
<evidence type="ECO:0000313" key="12">
    <source>
        <dbReference type="Proteomes" id="UP000178815"/>
    </source>
</evidence>
<dbReference type="GO" id="GO:0009086">
    <property type="term" value="P:methionine biosynthetic process"/>
    <property type="evidence" value="ECO:0007669"/>
    <property type="project" value="UniProtKB-KW"/>
</dbReference>
<evidence type="ECO:0000259" key="9">
    <source>
        <dbReference type="Pfam" id="PF00763"/>
    </source>
</evidence>
<reference evidence="11 12" key="1">
    <citation type="journal article" date="2016" name="Nat. Commun.">
        <title>Thousands of microbial genomes shed light on interconnected biogeochemical processes in an aquifer system.</title>
        <authorList>
            <person name="Anantharaman K."/>
            <person name="Brown C.T."/>
            <person name="Hug L.A."/>
            <person name="Sharon I."/>
            <person name="Castelle C.J."/>
            <person name="Probst A.J."/>
            <person name="Thomas B.C."/>
            <person name="Singh A."/>
            <person name="Wilkins M.J."/>
            <person name="Karaoz U."/>
            <person name="Brodie E.L."/>
            <person name="Williams K.H."/>
            <person name="Hubbard S.S."/>
            <person name="Banfield J.F."/>
        </authorList>
    </citation>
    <scope>NUCLEOTIDE SEQUENCE [LARGE SCALE GENOMIC DNA]</scope>
</reference>
<dbReference type="InterPro" id="IPR000672">
    <property type="entry name" value="THF_DH/CycHdrlase"/>
</dbReference>
<dbReference type="GO" id="GO:0006164">
    <property type="term" value="P:purine nucleotide biosynthetic process"/>
    <property type="evidence" value="ECO:0007669"/>
    <property type="project" value="UniProtKB-KW"/>
</dbReference>
<keyword evidence="6" id="KW-0560">Oxidoreductase</keyword>
<sequence>MIVDGRALAREILARVKARATNLPKPPRILAIAANETPSTRSYLSIKQRRAEEAGCVLTFIQMPDNTSTAALHAAVLSADADAVIVQLPLPAGVDTKAVCDAIQLEKDADVLSSSARERFEGGDTAALLPPVVGAVKEILMANNVGLDGKNAVVVGSGFLVGAPVATWLRQQGAEVVVVTSKSGNLKEALLNADIVVSGAGSPHLIKPDVLTQGVILIDAGTSESNGEVVGDADPTCAEKCSFFTPVPGGMGPLAVAKLFENAVTLAERSGVHFL</sequence>
<evidence type="ECO:0000256" key="4">
    <source>
        <dbReference type="ARBA" id="ARBA00022801"/>
    </source>
</evidence>
<evidence type="ECO:0000259" key="10">
    <source>
        <dbReference type="Pfam" id="PF02882"/>
    </source>
</evidence>
<dbReference type="InterPro" id="IPR020631">
    <property type="entry name" value="THF_DH/CycHdrlase_NAD-bd_dom"/>
</dbReference>
<dbReference type="Gene3D" id="3.40.50.10860">
    <property type="entry name" value="Leucine Dehydrogenase, chain A, domain 1"/>
    <property type="match status" value="1"/>
</dbReference>
<dbReference type="PRINTS" id="PR00085">
    <property type="entry name" value="THFDHDRGNASE"/>
</dbReference>
<keyword evidence="3" id="KW-0658">Purine biosynthesis</keyword>
<dbReference type="GO" id="GO:0035999">
    <property type="term" value="P:tetrahydrofolate interconversion"/>
    <property type="evidence" value="ECO:0007669"/>
    <property type="project" value="TreeGrafter"/>
</dbReference>
<keyword evidence="2" id="KW-0554">One-carbon metabolism</keyword>
<dbReference type="InterPro" id="IPR036291">
    <property type="entry name" value="NAD(P)-bd_dom_sf"/>
</dbReference>
<proteinExistence type="predicted"/>
<dbReference type="InterPro" id="IPR046346">
    <property type="entry name" value="Aminoacid_DH-like_N_sf"/>
</dbReference>
<dbReference type="InterPro" id="IPR020630">
    <property type="entry name" value="THF_DH/CycHdrlase_cat_dom"/>
</dbReference>
<feature type="domain" description="Tetrahydrofolate dehydrogenase/cyclohydrolase catalytic" evidence="9">
    <location>
        <begin position="3"/>
        <end position="110"/>
    </location>
</feature>
<dbReference type="GO" id="GO:0005829">
    <property type="term" value="C:cytosol"/>
    <property type="evidence" value="ECO:0007669"/>
    <property type="project" value="TreeGrafter"/>
</dbReference>
<name>A0A1F6CIE2_9BACT</name>
<gene>
    <name evidence="11" type="ORF">A2678_02830</name>
</gene>
<dbReference type="GO" id="GO:0004477">
    <property type="term" value="F:methenyltetrahydrofolate cyclohydrolase activity"/>
    <property type="evidence" value="ECO:0007669"/>
    <property type="project" value="TreeGrafter"/>
</dbReference>
<evidence type="ECO:0000256" key="2">
    <source>
        <dbReference type="ARBA" id="ARBA00022563"/>
    </source>
</evidence>
<evidence type="ECO:0000256" key="1">
    <source>
        <dbReference type="ARBA" id="ARBA00004777"/>
    </source>
</evidence>
<protein>
    <recommendedName>
        <fullName evidence="13">Methenyltetrahydrofolate cyclohydrolase</fullName>
    </recommendedName>
</protein>
<feature type="domain" description="Tetrahydrofolate dehydrogenase/cyclohydrolase NAD(P)-binding" evidence="10">
    <location>
        <begin position="135"/>
        <end position="269"/>
    </location>
</feature>
<keyword evidence="7" id="KW-0486">Methionine biosynthesis</keyword>
<dbReference type="SUPFAM" id="SSF51735">
    <property type="entry name" value="NAD(P)-binding Rossmann-fold domains"/>
    <property type="match status" value="1"/>
</dbReference>
<dbReference type="SUPFAM" id="SSF53223">
    <property type="entry name" value="Aminoacid dehydrogenase-like, N-terminal domain"/>
    <property type="match status" value="1"/>
</dbReference>
<evidence type="ECO:0000256" key="6">
    <source>
        <dbReference type="ARBA" id="ARBA00023002"/>
    </source>
</evidence>
<dbReference type="PANTHER" id="PTHR48099">
    <property type="entry name" value="C-1-TETRAHYDROFOLATE SYNTHASE, CYTOPLASMIC-RELATED"/>
    <property type="match status" value="1"/>
</dbReference>
<dbReference type="EMBL" id="MFKU01000008">
    <property type="protein sequence ID" value="OGG48787.1"/>
    <property type="molecule type" value="Genomic_DNA"/>
</dbReference>
<keyword evidence="5" id="KW-0521">NADP</keyword>
<evidence type="ECO:0000256" key="3">
    <source>
        <dbReference type="ARBA" id="ARBA00022755"/>
    </source>
</evidence>
<accession>A0A1F6CIE2</accession>
<evidence type="ECO:0008006" key="13">
    <source>
        <dbReference type="Google" id="ProtNLM"/>
    </source>
</evidence>
<dbReference type="Proteomes" id="UP000178815">
    <property type="component" value="Unassembled WGS sequence"/>
</dbReference>
<evidence type="ECO:0000313" key="11">
    <source>
        <dbReference type="EMBL" id="OGG48787.1"/>
    </source>
</evidence>
<dbReference type="GO" id="GO:0004488">
    <property type="term" value="F:methylenetetrahydrofolate dehydrogenase (NADP+) activity"/>
    <property type="evidence" value="ECO:0007669"/>
    <property type="project" value="InterPro"/>
</dbReference>
<dbReference type="Pfam" id="PF02882">
    <property type="entry name" value="THF_DHG_CYH_C"/>
    <property type="match status" value="1"/>
</dbReference>
<comment type="pathway">
    <text evidence="1">One-carbon metabolism; tetrahydrofolate interconversion.</text>
</comment>
<dbReference type="Pfam" id="PF00763">
    <property type="entry name" value="THF_DHG_CYH"/>
    <property type="match status" value="1"/>
</dbReference>
<keyword evidence="4" id="KW-0378">Hydrolase</keyword>
<comment type="caution">
    <text evidence="11">The sequence shown here is derived from an EMBL/GenBank/DDBJ whole genome shotgun (WGS) entry which is preliminary data.</text>
</comment>
<organism evidence="11 12">
    <name type="scientific">Candidatus Kaiserbacteria bacterium RIFCSPHIGHO2_01_FULL_53_31</name>
    <dbReference type="NCBI Taxonomy" id="1798481"/>
    <lineage>
        <taxon>Bacteria</taxon>
        <taxon>Candidatus Kaiseribacteriota</taxon>
    </lineage>
</organism>
<keyword evidence="8" id="KW-0511">Multifunctional enzyme</keyword>
<evidence type="ECO:0000256" key="7">
    <source>
        <dbReference type="ARBA" id="ARBA00023167"/>
    </source>
</evidence>
<dbReference type="PANTHER" id="PTHR48099:SF5">
    <property type="entry name" value="C-1-TETRAHYDROFOLATE SYNTHASE, CYTOPLASMIC"/>
    <property type="match status" value="1"/>
</dbReference>
<evidence type="ECO:0000256" key="5">
    <source>
        <dbReference type="ARBA" id="ARBA00022857"/>
    </source>
</evidence>
<dbReference type="AlphaFoldDB" id="A0A1F6CIE2"/>
<dbReference type="Gene3D" id="3.40.50.720">
    <property type="entry name" value="NAD(P)-binding Rossmann-like Domain"/>
    <property type="match status" value="1"/>
</dbReference>
<keyword evidence="7" id="KW-0028">Amino-acid biosynthesis</keyword>
<dbReference type="STRING" id="1798481.A2678_02830"/>